<dbReference type="SUPFAM" id="SSF55383">
    <property type="entry name" value="Copper amine oxidase, domain N"/>
    <property type="match status" value="1"/>
</dbReference>
<keyword evidence="1" id="KW-0732">Signal</keyword>
<evidence type="ECO:0000256" key="1">
    <source>
        <dbReference type="SAM" id="SignalP"/>
    </source>
</evidence>
<feature type="signal peptide" evidence="1">
    <location>
        <begin position="1"/>
        <end position="24"/>
    </location>
</feature>
<feature type="domain" description="Copper amine oxidase-like N-terminal" evidence="2">
    <location>
        <begin position="58"/>
        <end position="95"/>
    </location>
</feature>
<dbReference type="InterPro" id="IPR012854">
    <property type="entry name" value="Cu_amine_oxidase-like_N"/>
</dbReference>
<dbReference type="RefSeq" id="WP_213411861.1">
    <property type="nucleotide sequence ID" value="NZ_BOVK01000023.1"/>
</dbReference>
<organism evidence="3 4">
    <name type="scientific">Xylanibacillus composti</name>
    <dbReference type="NCBI Taxonomy" id="1572762"/>
    <lineage>
        <taxon>Bacteria</taxon>
        <taxon>Bacillati</taxon>
        <taxon>Bacillota</taxon>
        <taxon>Bacilli</taxon>
        <taxon>Bacillales</taxon>
        <taxon>Paenibacillaceae</taxon>
        <taxon>Xylanibacillus</taxon>
    </lineage>
</organism>
<name>A0A8J4H5W4_9BACL</name>
<gene>
    <name evidence="3" type="ORF">XYCOK13_18720</name>
</gene>
<dbReference type="Pfam" id="PF07833">
    <property type="entry name" value="Cu_amine_oxidN1"/>
    <property type="match status" value="1"/>
</dbReference>
<comment type="caution">
    <text evidence="3">The sequence shown here is derived from an EMBL/GenBank/DDBJ whole genome shotgun (WGS) entry which is preliminary data.</text>
</comment>
<dbReference type="EMBL" id="BOVK01000023">
    <property type="protein sequence ID" value="GIQ69048.1"/>
    <property type="molecule type" value="Genomic_DNA"/>
</dbReference>
<protein>
    <recommendedName>
        <fullName evidence="2">Copper amine oxidase-like N-terminal domain-containing protein</fullName>
    </recommendedName>
</protein>
<sequence>MNISKRVLIIILALTVLTTASVTAATVHKQLTATERQDFTIEVDGLPQTITDARGNRVYPVVINGTTYLPLRSTAQLVGLPVTWDADSLTVKLGEQESSGPKYLFDQQLKGTKYQMKVNDPTLLVVNTDEGQQTFKNGISHSIWNGTMSASDYTRMENFDVSGATKITLTAYSPERDAEVIISGENAKDIVASFEVSKGTIVTKTYQLDGRHEISFGINGTNSGGTAADAYIFDAFVE</sequence>
<evidence type="ECO:0000313" key="4">
    <source>
        <dbReference type="Proteomes" id="UP000677918"/>
    </source>
</evidence>
<evidence type="ECO:0000313" key="3">
    <source>
        <dbReference type="EMBL" id="GIQ69048.1"/>
    </source>
</evidence>
<dbReference type="InterPro" id="IPR036582">
    <property type="entry name" value="Mao_N_sf"/>
</dbReference>
<dbReference type="Proteomes" id="UP000677918">
    <property type="component" value="Unassembled WGS sequence"/>
</dbReference>
<keyword evidence="4" id="KW-1185">Reference proteome</keyword>
<accession>A0A8J4H5W4</accession>
<dbReference type="AlphaFoldDB" id="A0A8J4H5W4"/>
<proteinExistence type="predicted"/>
<reference evidence="3" key="1">
    <citation type="submission" date="2021-04" db="EMBL/GenBank/DDBJ databases">
        <title>Draft genome sequence of Xylanibacillus composti strain K13.</title>
        <authorList>
            <person name="Uke A."/>
            <person name="Chhe C."/>
            <person name="Baramee S."/>
            <person name="Kosugi A."/>
        </authorList>
    </citation>
    <scope>NUCLEOTIDE SEQUENCE</scope>
    <source>
        <strain evidence="3">K13</strain>
    </source>
</reference>
<evidence type="ECO:0000259" key="2">
    <source>
        <dbReference type="Pfam" id="PF07833"/>
    </source>
</evidence>
<feature type="chain" id="PRO_5035153633" description="Copper amine oxidase-like N-terminal domain-containing protein" evidence="1">
    <location>
        <begin position="25"/>
        <end position="238"/>
    </location>
</feature>